<accession>A0A432XCV5</accession>
<dbReference type="Proteomes" id="UP000286678">
    <property type="component" value="Unassembled WGS sequence"/>
</dbReference>
<protein>
    <recommendedName>
        <fullName evidence="3">Beta-lactamase-related domain-containing protein</fullName>
    </recommendedName>
</protein>
<dbReference type="OrthoDB" id="9814204at2"/>
<dbReference type="RefSeq" id="WP_126834384.1">
    <property type="nucleotide sequence ID" value="NZ_PIPT01000008.1"/>
</dbReference>
<name>A0A432XCV5_9GAMM</name>
<evidence type="ECO:0000313" key="1">
    <source>
        <dbReference type="EMBL" id="RUO46563.1"/>
    </source>
</evidence>
<proteinExistence type="predicted"/>
<dbReference type="SUPFAM" id="SSF56601">
    <property type="entry name" value="beta-lactamase/transpeptidase-like"/>
    <property type="match status" value="1"/>
</dbReference>
<dbReference type="InterPro" id="IPR012338">
    <property type="entry name" value="Beta-lactam/transpept-like"/>
</dbReference>
<reference evidence="2" key="1">
    <citation type="journal article" date="2018" name="Front. Microbiol.">
        <title>Genome-Based Analysis Reveals the Taxonomy and Diversity of the Family Idiomarinaceae.</title>
        <authorList>
            <person name="Liu Y."/>
            <person name="Lai Q."/>
            <person name="Shao Z."/>
        </authorList>
    </citation>
    <scope>NUCLEOTIDE SEQUENCE [LARGE SCALE GENOMIC DNA]</scope>
    <source>
        <strain evidence="2">SW15</strain>
    </source>
</reference>
<dbReference type="Gene3D" id="3.40.710.10">
    <property type="entry name" value="DD-peptidase/beta-lactamase superfamily"/>
    <property type="match status" value="1"/>
</dbReference>
<comment type="caution">
    <text evidence="1">The sequence shown here is derived from an EMBL/GenBank/DDBJ whole genome shotgun (WGS) entry which is preliminary data.</text>
</comment>
<gene>
    <name evidence="1" type="ORF">CWE21_10420</name>
</gene>
<evidence type="ECO:0008006" key="3">
    <source>
        <dbReference type="Google" id="ProtNLM"/>
    </source>
</evidence>
<keyword evidence="2" id="KW-1185">Reference proteome</keyword>
<sequence>MWLIASAVLTLTFQFEHADIPDAEVQVLELADSGQRLPLNPGFSGGQPYSFALTPSATSQEIHFALREYNANCIHNGVIDLPQPFTQTPFTISATFRITQNTCAYATFATAGQTSVTITASKERAALPNASKNTLTYEPLGRSLKHAPWAPQPPQAQPTVYGWSRITNDQQFEHYSSNTHIAVPAYSLSKTFITTATALLYRNQYQSDLLQLSLDTWGDICPQNTWQSVTLIDALNMQTGHYASKQHGQDEASAAMIENFFEATTHQEKIAHACSYPEREQRNVVYQTSATYLAATALQNLLSTEQNTRLDTFLYNGLWNELKLSPLAYSIDTTKDDKRQVWGGYGLTLLPTDLVKLAHFVQQDPLKLGFEEILENPETACPIPNTPNLRYRQSIWFWQHPETQKWYPFLSGYGGIIVLFLDDQHIYYMVSDQHDHRFKSVIDSFENYQRQRTAPRASSPGE</sequence>
<dbReference type="AlphaFoldDB" id="A0A432XCV5"/>
<dbReference type="EMBL" id="PIPT01000008">
    <property type="protein sequence ID" value="RUO46563.1"/>
    <property type="molecule type" value="Genomic_DNA"/>
</dbReference>
<organism evidence="1 2">
    <name type="scientific">Pseudidiomarina aquimaris</name>
    <dbReference type="NCBI Taxonomy" id="641841"/>
    <lineage>
        <taxon>Bacteria</taxon>
        <taxon>Pseudomonadati</taxon>
        <taxon>Pseudomonadota</taxon>
        <taxon>Gammaproteobacteria</taxon>
        <taxon>Alteromonadales</taxon>
        <taxon>Idiomarinaceae</taxon>
        <taxon>Pseudidiomarina</taxon>
    </lineage>
</organism>
<evidence type="ECO:0000313" key="2">
    <source>
        <dbReference type="Proteomes" id="UP000286678"/>
    </source>
</evidence>